<dbReference type="GO" id="GO:0030031">
    <property type="term" value="P:cell projection assembly"/>
    <property type="evidence" value="ECO:0000318"/>
    <property type="project" value="GO_Central"/>
</dbReference>
<dbReference type="EMBL" id="DS113197">
    <property type="protein sequence ID" value="EAY20563.1"/>
    <property type="molecule type" value="Genomic_DNA"/>
</dbReference>
<keyword evidence="3" id="KW-1185">Reference proteome</keyword>
<dbReference type="InterPro" id="IPR019137">
    <property type="entry name" value="Nck-associated_protein-1"/>
</dbReference>
<dbReference type="SMR" id="A2DGG7"/>
<evidence type="ECO:0000313" key="2">
    <source>
        <dbReference type="EMBL" id="EAY20563.1"/>
    </source>
</evidence>
<proteinExistence type="inferred from homology"/>
<organism evidence="2 3">
    <name type="scientific">Trichomonas vaginalis (strain ATCC PRA-98 / G3)</name>
    <dbReference type="NCBI Taxonomy" id="412133"/>
    <lineage>
        <taxon>Eukaryota</taxon>
        <taxon>Metamonada</taxon>
        <taxon>Parabasalia</taxon>
        <taxon>Trichomonadida</taxon>
        <taxon>Trichomonadidae</taxon>
        <taxon>Trichomonas</taxon>
    </lineage>
</organism>
<dbReference type="RefSeq" id="XP_001581549.1">
    <property type="nucleotide sequence ID" value="XM_001581499.1"/>
</dbReference>
<dbReference type="GO" id="GO:0000902">
    <property type="term" value="P:cell morphogenesis"/>
    <property type="evidence" value="ECO:0000318"/>
    <property type="project" value="GO_Central"/>
</dbReference>
<dbReference type="GO" id="GO:0016477">
    <property type="term" value="P:cell migration"/>
    <property type="evidence" value="ECO:0000318"/>
    <property type="project" value="GO_Central"/>
</dbReference>
<dbReference type="OrthoDB" id="10495212at2759"/>
<protein>
    <recommendedName>
        <fullName evidence="4">CYRIA/CYRIB Rac1 binding domain-containing protein</fullName>
    </recommendedName>
</protein>
<dbReference type="Proteomes" id="UP000001542">
    <property type="component" value="Unassembled WGS sequence"/>
</dbReference>
<dbReference type="AlphaFoldDB" id="A2DGG7"/>
<name>A2DGG7_TRIV3</name>
<reference evidence="2" key="2">
    <citation type="journal article" date="2007" name="Science">
        <title>Draft genome sequence of the sexually transmitted pathogen Trichomonas vaginalis.</title>
        <authorList>
            <person name="Carlton J.M."/>
            <person name="Hirt R.P."/>
            <person name="Silva J.C."/>
            <person name="Delcher A.L."/>
            <person name="Schatz M."/>
            <person name="Zhao Q."/>
            <person name="Wortman J.R."/>
            <person name="Bidwell S.L."/>
            <person name="Alsmark U.C.M."/>
            <person name="Besteiro S."/>
            <person name="Sicheritz-Ponten T."/>
            <person name="Noel C.J."/>
            <person name="Dacks J.B."/>
            <person name="Foster P.G."/>
            <person name="Simillion C."/>
            <person name="Van de Peer Y."/>
            <person name="Miranda-Saavedra D."/>
            <person name="Barton G.J."/>
            <person name="Westrop G.D."/>
            <person name="Mueller S."/>
            <person name="Dessi D."/>
            <person name="Fiori P.L."/>
            <person name="Ren Q."/>
            <person name="Paulsen I."/>
            <person name="Zhang H."/>
            <person name="Bastida-Corcuera F.D."/>
            <person name="Simoes-Barbosa A."/>
            <person name="Brown M.T."/>
            <person name="Hayes R.D."/>
            <person name="Mukherjee M."/>
            <person name="Okumura C.Y."/>
            <person name="Schneider R."/>
            <person name="Smith A.J."/>
            <person name="Vanacova S."/>
            <person name="Villalvazo M."/>
            <person name="Haas B.J."/>
            <person name="Pertea M."/>
            <person name="Feldblyum T.V."/>
            <person name="Utterback T.R."/>
            <person name="Shu C.L."/>
            <person name="Osoegawa K."/>
            <person name="de Jong P.J."/>
            <person name="Hrdy I."/>
            <person name="Horvathova L."/>
            <person name="Zubacova Z."/>
            <person name="Dolezal P."/>
            <person name="Malik S.B."/>
            <person name="Logsdon J.M. Jr."/>
            <person name="Henze K."/>
            <person name="Gupta A."/>
            <person name="Wang C.C."/>
            <person name="Dunne R.L."/>
            <person name="Upcroft J.A."/>
            <person name="Upcroft P."/>
            <person name="White O."/>
            <person name="Salzberg S.L."/>
            <person name="Tang P."/>
            <person name="Chiu C.-H."/>
            <person name="Lee Y.-S."/>
            <person name="Embley T.M."/>
            <person name="Coombs G.H."/>
            <person name="Mottram J.C."/>
            <person name="Tachezy J."/>
            <person name="Fraser-Liggett C.M."/>
            <person name="Johnson P.J."/>
        </authorList>
    </citation>
    <scope>NUCLEOTIDE SEQUENCE [LARGE SCALE GENOMIC DNA]</scope>
    <source>
        <strain evidence="2">G3</strain>
    </source>
</reference>
<dbReference type="PANTHER" id="PTHR12093">
    <property type="entry name" value="NCK-ASSOCIATED PROTEIN 1"/>
    <property type="match status" value="1"/>
</dbReference>
<evidence type="ECO:0008006" key="4">
    <source>
        <dbReference type="Google" id="ProtNLM"/>
    </source>
</evidence>
<sequence>MSEGRFEETEILLKHSEFVLASLEFAAHQFREDGEIMKMLSSSDGSKIRSFAKNFVKAKKKGDSLPTLNQSLYQTREKIAMQMIMPIRTIDYTVYWCQLSVAQLKVMTETSREFDFRWNLPITLSSLKLFGAFCRIVLYLHHITAAKFLVQLFSSSSLPTTLPLQCQFDDLLDFVSKCQDEPFAFIASQLDFIKEKMSLMVVNLLPFFSTLMGDWTVFDWSMLSIYERSPESTIGDSMPINEYTYLANISFLQEVLTLFTLTFTSFMDENQQFIALGHAILSETGTFYLSRNFPVSIEELIKVSIPSKSLTGLKSNLQNSINRKNKEVHLYRMKQLLLLASDVVNFSELNFNSFLRSIHIVRAIAAFAYYEIDLFFRTSDKFAKSPDHIKTVSHLLHYIVELAYLFIKRKPDVERFFLYNLATVDADHLSYILNKFGTDLGTAGADVVATGRLILESLEDLDLAKFDNGIRYDFYPLQLTHGRALHRHNVTSQRLRVSFLTPLCEHLMTISMHASACQDPVNWFLECCQLHTMWRHLNKFDAFISNPSAPIVECTCFVHIFELFNYDKIVMSMHMNEGATAQSILENQIRQSFIKRMFSLMSNLLSSNSRIMQFSLDGPIGQVIPEQNLTRDLRSKEYCNREAEEINSIANANKLIEKLPQTCNVLGKVIDISPYIVRRLTSDILRIVLLNMTTNGSAIINSAPLVWTFFSHARALNVDQFEDEELVFRRGLFEYSLKSAMFAGSSISAQAQAFIGRGSLEPRDITDPSRFIVFISSQMIKFVDTEYDSHLYNHFAESFSSCNHNISYYRNIFRVLGIHPALYLDATLTNGIVENFYIVHQAFEFIRQNLKKPNDVFKHEMAKPASKALLSLSVGLALRNIIRRAISLVNEEAIPGISDIIATTELDDRPECNLLKEVFSQEDTTWFIKTRLLSRIKVHNDGLKDFFTFIATLIAGPFFDDIEFDPENNTLSHNVHLIPYAFQLIIELAPSLFTEASYNKLQGAIELFFTKISQIVESRMKKLKAQNLKARYILMDQFPKLCSKLEYGRMKHVFPYALLTHSYPETQ</sequence>
<dbReference type="VEuPathDB" id="TrichDB:TVAGG3_0965960"/>
<dbReference type="KEGG" id="tva:5466102"/>
<gene>
    <name evidence="2" type="ORF">TVAG_239370</name>
</gene>
<accession>A2DGG7</accession>
<dbReference type="STRING" id="5722.A2DGG7"/>
<dbReference type="GO" id="GO:0030866">
    <property type="term" value="P:cortical actin cytoskeleton organization"/>
    <property type="evidence" value="ECO:0000318"/>
    <property type="project" value="GO_Central"/>
</dbReference>
<dbReference type="InParanoid" id="A2DGG7"/>
<evidence type="ECO:0000256" key="1">
    <source>
        <dbReference type="ARBA" id="ARBA00037947"/>
    </source>
</evidence>
<comment type="similarity">
    <text evidence="1">Belongs to the HEM-1/HEM-2 family.</text>
</comment>
<dbReference type="VEuPathDB" id="TrichDB:TVAG_239370"/>
<dbReference type="PANTHER" id="PTHR12093:SF10">
    <property type="entry name" value="MEMBRANE-ASSOCIATED PROTEIN HEM"/>
    <property type="match status" value="1"/>
</dbReference>
<dbReference type="Pfam" id="PF09735">
    <property type="entry name" value="Nckap1"/>
    <property type="match status" value="1"/>
</dbReference>
<reference evidence="2" key="1">
    <citation type="submission" date="2006-10" db="EMBL/GenBank/DDBJ databases">
        <authorList>
            <person name="Amadeo P."/>
            <person name="Zhao Q."/>
            <person name="Wortman J."/>
            <person name="Fraser-Liggett C."/>
            <person name="Carlton J."/>
        </authorList>
    </citation>
    <scope>NUCLEOTIDE SEQUENCE</scope>
    <source>
        <strain evidence="2">G3</strain>
    </source>
</reference>
<dbReference type="GO" id="GO:0031209">
    <property type="term" value="C:SCAR complex"/>
    <property type="evidence" value="ECO:0000318"/>
    <property type="project" value="GO_Central"/>
</dbReference>
<evidence type="ECO:0000313" key="3">
    <source>
        <dbReference type="Proteomes" id="UP000001542"/>
    </source>
</evidence>